<dbReference type="PANTHER" id="PTHR34595">
    <property type="entry name" value="BLR5612 PROTEIN"/>
    <property type="match status" value="1"/>
</dbReference>
<gene>
    <name evidence="2" type="ORF">JD78_04271</name>
</gene>
<name>A0A562IXL5_9ACTN</name>
<dbReference type="AlphaFoldDB" id="A0A562IXL5"/>
<organism evidence="2 3">
    <name type="scientific">Modestobacter roseus</name>
    <dbReference type="NCBI Taxonomy" id="1181884"/>
    <lineage>
        <taxon>Bacteria</taxon>
        <taxon>Bacillati</taxon>
        <taxon>Actinomycetota</taxon>
        <taxon>Actinomycetes</taxon>
        <taxon>Geodermatophilales</taxon>
        <taxon>Geodermatophilaceae</taxon>
        <taxon>Modestobacter</taxon>
    </lineage>
</organism>
<dbReference type="PANTHER" id="PTHR34595:SF7">
    <property type="entry name" value="SLL1039 PROTEIN"/>
    <property type="match status" value="1"/>
</dbReference>
<feature type="domain" description="Circularly permuted ATP-grasp type 2" evidence="1">
    <location>
        <begin position="82"/>
        <end position="472"/>
    </location>
</feature>
<dbReference type="InterPro" id="IPR025841">
    <property type="entry name" value="CP_ATPgrasp_2"/>
</dbReference>
<dbReference type="PIRSF" id="PIRSF005522">
    <property type="entry name" value="UCP005522"/>
    <property type="match status" value="1"/>
</dbReference>
<dbReference type="GO" id="GO:0016874">
    <property type="term" value="F:ligase activity"/>
    <property type="evidence" value="ECO:0007669"/>
    <property type="project" value="UniProtKB-KW"/>
</dbReference>
<dbReference type="Pfam" id="PF14403">
    <property type="entry name" value="CP_ATPgrasp_2"/>
    <property type="match status" value="1"/>
</dbReference>
<keyword evidence="2" id="KW-0436">Ligase</keyword>
<dbReference type="Proteomes" id="UP000321490">
    <property type="component" value="Unassembled WGS sequence"/>
</dbReference>
<dbReference type="Gene3D" id="3.40.50.11290">
    <property type="match status" value="1"/>
</dbReference>
<dbReference type="OrthoDB" id="9803842at2"/>
<dbReference type="SUPFAM" id="SSF56059">
    <property type="entry name" value="Glutathione synthetase ATP-binding domain-like"/>
    <property type="match status" value="1"/>
</dbReference>
<proteinExistence type="predicted"/>
<sequence length="494" mass="51183">MSETAGVFARYPGSATDEAVDAAGRVRPEWSPVARVLDELGAGGIAATAAATAQERGLRGVVQGSWLDGRFTERPVPMCPVPRLLPAADWAHLARGVEQRARALNAFLADVYRAAGRRRSDPDGGPEVVRAGVVPARLVTASPGHRPEAVALGTPTRARATVLACDLVQGPDGWVVLADDARMPVGIGYALADRDSGRAALPDLYADAEARGLADPAGAVALLRAALVEAAPPACSGAPGLAVLSDGPGSTSWFEHRLLAEALGVPLATPDTLWATPAGGVAVQVRGERVPVDVLYRRVDESELAGHLTAGGPPLGVLTGHAVRAGRLTLANVPGNGVADDPALHRYVPELIRFYLAEEPVLAGVPTWSLAEDAHLAQVRDRLHELVVVPVDGYGGQGVVHGPRCSAAELAELHAEVEAAPHRFVVREPVEPSTVPTVVDGTVRPRRAGLRVFAVAGAGSTRVLPAPLSRVAADVDGLPADDDAASKDTWVLPG</sequence>
<protein>
    <submittedName>
        <fullName evidence="2">Carboxylate-amine ligase</fullName>
    </submittedName>
</protein>
<comment type="caution">
    <text evidence="2">The sequence shown here is derived from an EMBL/GenBank/DDBJ whole genome shotgun (WGS) entry which is preliminary data.</text>
</comment>
<dbReference type="EMBL" id="VLKF01000001">
    <property type="protein sequence ID" value="TWH75707.1"/>
    <property type="molecule type" value="Genomic_DNA"/>
</dbReference>
<evidence type="ECO:0000313" key="3">
    <source>
        <dbReference type="Proteomes" id="UP000321490"/>
    </source>
</evidence>
<dbReference type="InterPro" id="IPR051680">
    <property type="entry name" value="ATP-dep_Glu-Cys_Ligase-2"/>
</dbReference>
<evidence type="ECO:0000313" key="2">
    <source>
        <dbReference type="EMBL" id="TWH75707.1"/>
    </source>
</evidence>
<dbReference type="RefSeq" id="WP_153357988.1">
    <property type="nucleotide sequence ID" value="NZ_JABGDC010000001.1"/>
</dbReference>
<keyword evidence="3" id="KW-1185">Reference proteome</keyword>
<evidence type="ECO:0000259" key="1">
    <source>
        <dbReference type="Pfam" id="PF14403"/>
    </source>
</evidence>
<accession>A0A562IXL5</accession>
<dbReference type="Gene3D" id="3.30.1490.270">
    <property type="match status" value="1"/>
</dbReference>
<dbReference type="InterPro" id="IPR016450">
    <property type="entry name" value="UCP005522"/>
</dbReference>
<reference evidence="2 3" key="1">
    <citation type="submission" date="2019-07" db="EMBL/GenBank/DDBJ databases">
        <title>R&amp;d 2014.</title>
        <authorList>
            <person name="Klenk H.-P."/>
        </authorList>
    </citation>
    <scope>NUCLEOTIDE SEQUENCE [LARGE SCALE GENOMIC DNA]</scope>
    <source>
        <strain evidence="2 3">DSM 45764</strain>
    </source>
</reference>